<organism evidence="3 4">
    <name type="scientific">Photobacterium profundum 3TCK</name>
    <dbReference type="NCBI Taxonomy" id="314280"/>
    <lineage>
        <taxon>Bacteria</taxon>
        <taxon>Pseudomonadati</taxon>
        <taxon>Pseudomonadota</taxon>
        <taxon>Gammaproteobacteria</taxon>
        <taxon>Vibrionales</taxon>
        <taxon>Vibrionaceae</taxon>
        <taxon>Photobacterium</taxon>
    </lineage>
</organism>
<evidence type="ECO:0000313" key="4">
    <source>
        <dbReference type="Proteomes" id="UP000003789"/>
    </source>
</evidence>
<dbReference type="EMBL" id="AAPH01000070">
    <property type="protein sequence ID" value="EAS40337.1"/>
    <property type="molecule type" value="Genomic_DNA"/>
</dbReference>
<dbReference type="AlphaFoldDB" id="Q1YVN1"/>
<reference evidence="3 4" key="1">
    <citation type="submission" date="2006-03" db="EMBL/GenBank/DDBJ databases">
        <authorList>
            <person name="Bartlett D.H."/>
            <person name="Valle G."/>
            <person name="Lauro F.M."/>
            <person name="Vezzi A."/>
            <person name="Simonato F."/>
            <person name="Eloe E."/>
            <person name="Vitulo N."/>
            <person name="Stratton T.K."/>
            <person name="D'angelo M."/>
            <person name="Ferriera S."/>
            <person name="Johnson J."/>
            <person name="Kravitz S."/>
            <person name="Beeson K."/>
            <person name="Sutton G."/>
            <person name="Rogers Y."/>
            <person name="Friedman R."/>
            <person name="Frazier M."/>
            <person name="Venter J.C."/>
        </authorList>
    </citation>
    <scope>NUCLEOTIDE SEQUENCE [LARGE SCALE GENOMIC DNA]</scope>
    <source>
        <strain evidence="3 4">3TCK</strain>
    </source>
</reference>
<dbReference type="HOGENOM" id="CLU_3010328_0_0_6"/>
<accession>Q1YVN1</accession>
<evidence type="ECO:0000313" key="3">
    <source>
        <dbReference type="EMBL" id="EAS40337.1"/>
    </source>
</evidence>
<protein>
    <submittedName>
        <fullName evidence="3">DNA-methyltransferase, type I restriction-modification enzyme subunit M</fullName>
    </submittedName>
</protein>
<comment type="caution">
    <text evidence="3">The sequence shown here is derived from an EMBL/GenBank/DDBJ whole genome shotgun (WGS) entry which is preliminary data.</text>
</comment>
<dbReference type="SUPFAM" id="SSF53335">
    <property type="entry name" value="S-adenosyl-L-methionine-dependent methyltransferases"/>
    <property type="match status" value="1"/>
</dbReference>
<evidence type="ECO:0000259" key="2">
    <source>
        <dbReference type="Pfam" id="PF02384"/>
    </source>
</evidence>
<dbReference type="InterPro" id="IPR003356">
    <property type="entry name" value="DNA_methylase_A-5"/>
</dbReference>
<dbReference type="Proteomes" id="UP000003789">
    <property type="component" value="Unassembled WGS sequence"/>
</dbReference>
<dbReference type="GO" id="GO:0003677">
    <property type="term" value="F:DNA binding"/>
    <property type="evidence" value="ECO:0007669"/>
    <property type="project" value="InterPro"/>
</dbReference>
<dbReference type="InterPro" id="IPR029063">
    <property type="entry name" value="SAM-dependent_MTases_sf"/>
</dbReference>
<dbReference type="Pfam" id="PF02384">
    <property type="entry name" value="N6_Mtase"/>
    <property type="match status" value="1"/>
</dbReference>
<dbReference type="RefSeq" id="WP_006230248.1">
    <property type="nucleotide sequence ID" value="NZ_CH724134.1"/>
</dbReference>
<gene>
    <name evidence="3" type="ORF">P3TCK_11129</name>
</gene>
<name>Q1YVN1_9GAMM</name>
<comment type="similarity">
    <text evidence="1">Belongs to the N(4)/N(6)-methyltransferase family.</text>
</comment>
<evidence type="ECO:0000256" key="1">
    <source>
        <dbReference type="ARBA" id="ARBA00006594"/>
    </source>
</evidence>
<feature type="domain" description="DNA methylase adenine-specific" evidence="2">
    <location>
        <begin position="3"/>
        <end position="50"/>
    </location>
</feature>
<dbReference type="GO" id="GO:0032259">
    <property type="term" value="P:methylation"/>
    <property type="evidence" value="ECO:0007669"/>
    <property type="project" value="UniProtKB-KW"/>
</dbReference>
<keyword evidence="3" id="KW-0489">Methyltransferase</keyword>
<sequence length="56" mass="6212">MGNAGRNGGKYTTPLIRAMIYIVQSKISESIYDSATCSADFLCEAYNYLRQIVVTN</sequence>
<keyword evidence="3" id="KW-0808">Transferase</keyword>
<dbReference type="GO" id="GO:0008170">
    <property type="term" value="F:N-methyltransferase activity"/>
    <property type="evidence" value="ECO:0007669"/>
    <property type="project" value="InterPro"/>
</dbReference>
<proteinExistence type="inferred from homology"/>